<keyword evidence="4" id="KW-1185">Reference proteome</keyword>
<evidence type="ECO:0000313" key="3">
    <source>
        <dbReference type="EMBL" id="KPL85914.1"/>
    </source>
</evidence>
<dbReference type="RefSeq" id="WP_054534979.1">
    <property type="nucleotide sequence ID" value="NZ_LGKP01000022.1"/>
</dbReference>
<dbReference type="Gene3D" id="3.30.470.20">
    <property type="entry name" value="ATP-grasp fold, B domain"/>
    <property type="match status" value="1"/>
</dbReference>
<dbReference type="EMBL" id="LGKP01000022">
    <property type="protein sequence ID" value="KPL85914.1"/>
    <property type="molecule type" value="Genomic_DNA"/>
</dbReference>
<evidence type="ECO:0000259" key="2">
    <source>
        <dbReference type="PROSITE" id="PS50975"/>
    </source>
</evidence>
<accession>A0A0N8GRA0</accession>
<dbReference type="GO" id="GO:0046872">
    <property type="term" value="F:metal ion binding"/>
    <property type="evidence" value="ECO:0007669"/>
    <property type="project" value="InterPro"/>
</dbReference>
<dbReference type="GO" id="GO:0009432">
    <property type="term" value="P:SOS response"/>
    <property type="evidence" value="ECO:0007669"/>
    <property type="project" value="TreeGrafter"/>
</dbReference>
<reference evidence="3 4" key="1">
    <citation type="submission" date="2015-07" db="EMBL/GenBank/DDBJ databases">
        <title>Whole genome sequence of Herpetosiphon geysericola DSM 7119.</title>
        <authorList>
            <person name="Hemp J."/>
            <person name="Ward L.M."/>
            <person name="Pace L.A."/>
            <person name="Fischer W.W."/>
        </authorList>
    </citation>
    <scope>NUCLEOTIDE SEQUENCE [LARGE SCALE GENOMIC DNA]</scope>
    <source>
        <strain evidence="3 4">DSM 7119</strain>
    </source>
</reference>
<name>A0A0N8GRA0_9CHLR</name>
<dbReference type="OrthoDB" id="6283437at2"/>
<evidence type="ECO:0000256" key="1">
    <source>
        <dbReference type="PROSITE-ProRule" id="PRU00409"/>
    </source>
</evidence>
<organism evidence="3 4">
    <name type="scientific">Herpetosiphon geysericola</name>
    <dbReference type="NCBI Taxonomy" id="70996"/>
    <lineage>
        <taxon>Bacteria</taxon>
        <taxon>Bacillati</taxon>
        <taxon>Chloroflexota</taxon>
        <taxon>Chloroflexia</taxon>
        <taxon>Herpetosiphonales</taxon>
        <taxon>Herpetosiphonaceae</taxon>
        <taxon>Herpetosiphon</taxon>
    </lineage>
</organism>
<proteinExistence type="predicted"/>
<dbReference type="GO" id="GO:0005524">
    <property type="term" value="F:ATP binding"/>
    <property type="evidence" value="ECO:0007669"/>
    <property type="project" value="UniProtKB-UniRule"/>
</dbReference>
<dbReference type="InterPro" id="IPR013651">
    <property type="entry name" value="ATP-grasp_RimK-type"/>
</dbReference>
<sequence>MNPNIRLLSLACERLGLTYEHLHSTENILRIVGPTRNWLFVNWKAPLNDNTMSEICRDKDYFYTLTHSSIKQPQTESYFHPLGPERFAKYRAFDSFEAIADDVLAKFALPVMIKRNRGSGGLNVFRCHDREGIIRALTKIFDGASKDFDYIALAQSTIEIAHEYRAVFLDGQLILLYEKNIDQALFEGNLSPLHWNGGKAVVIDDQALHTTISNFAASLFAALPLRWTGLDIVQDRNGEWWLIEANASPGFEYIARDAGDDVIVEVYSKVLATLGVTSPTLAGAQA</sequence>
<dbReference type="AlphaFoldDB" id="A0A0N8GRA0"/>
<dbReference type="PROSITE" id="PS50975">
    <property type="entry name" value="ATP_GRASP"/>
    <property type="match status" value="1"/>
</dbReference>
<gene>
    <name evidence="3" type="ORF">SE18_13465</name>
</gene>
<dbReference type="PANTHER" id="PTHR21621:SF0">
    <property type="entry name" value="BETA-CITRYLGLUTAMATE SYNTHASE B-RELATED"/>
    <property type="match status" value="1"/>
</dbReference>
<dbReference type="STRING" id="70996.SE18_13465"/>
<dbReference type="Pfam" id="PF08443">
    <property type="entry name" value="RimK"/>
    <property type="match status" value="1"/>
</dbReference>
<dbReference type="GO" id="GO:0018169">
    <property type="term" value="F:ribosomal S6-glutamic acid ligase activity"/>
    <property type="evidence" value="ECO:0007669"/>
    <property type="project" value="TreeGrafter"/>
</dbReference>
<dbReference type="PANTHER" id="PTHR21621">
    <property type="entry name" value="RIBOSOMAL PROTEIN S6 MODIFICATION PROTEIN"/>
    <property type="match status" value="1"/>
</dbReference>
<evidence type="ECO:0000313" key="4">
    <source>
        <dbReference type="Proteomes" id="UP000050277"/>
    </source>
</evidence>
<dbReference type="InterPro" id="IPR011761">
    <property type="entry name" value="ATP-grasp"/>
</dbReference>
<dbReference type="Proteomes" id="UP000050277">
    <property type="component" value="Unassembled WGS sequence"/>
</dbReference>
<protein>
    <recommendedName>
        <fullName evidence="2">ATP-grasp domain-containing protein</fullName>
    </recommendedName>
</protein>
<comment type="caution">
    <text evidence="3">The sequence shown here is derived from an EMBL/GenBank/DDBJ whole genome shotgun (WGS) entry which is preliminary data.</text>
</comment>
<dbReference type="SUPFAM" id="SSF56059">
    <property type="entry name" value="Glutathione synthetase ATP-binding domain-like"/>
    <property type="match status" value="1"/>
</dbReference>
<keyword evidence="1" id="KW-0547">Nucleotide-binding</keyword>
<dbReference type="GO" id="GO:0005737">
    <property type="term" value="C:cytoplasm"/>
    <property type="evidence" value="ECO:0007669"/>
    <property type="project" value="TreeGrafter"/>
</dbReference>
<feature type="domain" description="ATP-grasp" evidence="2">
    <location>
        <begin position="76"/>
        <end position="272"/>
    </location>
</feature>
<keyword evidence="1" id="KW-0067">ATP-binding</keyword>